<dbReference type="InterPro" id="IPR017452">
    <property type="entry name" value="GPCR_Rhodpsn_7TM"/>
</dbReference>
<protein>
    <recommendedName>
        <fullName evidence="8">G-protein coupled receptors family 1 profile domain-containing protein</fullName>
    </recommendedName>
</protein>
<name>A0A137PEM8_CONC2</name>
<evidence type="ECO:0000313" key="10">
    <source>
        <dbReference type="Proteomes" id="UP000070444"/>
    </source>
</evidence>
<feature type="transmembrane region" description="Helical" evidence="7">
    <location>
        <begin position="20"/>
        <end position="41"/>
    </location>
</feature>
<dbReference type="PANTHER" id="PTHR24240">
    <property type="entry name" value="OPSIN"/>
    <property type="match status" value="1"/>
</dbReference>
<feature type="transmembrane region" description="Helical" evidence="7">
    <location>
        <begin position="62"/>
        <end position="84"/>
    </location>
</feature>
<gene>
    <name evidence="9" type="ORF">CONCODRAFT_77385</name>
</gene>
<evidence type="ECO:0000256" key="5">
    <source>
        <dbReference type="ARBA" id="ARBA00023136"/>
    </source>
</evidence>
<feature type="domain" description="G-protein coupled receptors family 1 profile" evidence="8">
    <location>
        <begin position="32"/>
        <end position="281"/>
    </location>
</feature>
<sequence>MGYYEELRDAAYPYNYVLDSITLFITVSGIILSSLVLYVAFKRPWRSFNIDLKLVTITLFSDLFTGFICLANCLCNFFSVSAYLSSRAACDVNAVLVLMPFMTSINLVGVVAVERALLVVFDKRLQEKYYYILTGGLAAINIANALISLIYDAYTIQPSTMYCLYDISRVPGRVSSILLLVSAFASLGMVYIGYVLIVFKKRQRERNIRNNLRHLNLAAQHQPSSTSMKSLIIILVSSATNLPYFSLVLVALIDSSFWTPAIDTICTSLIMLNQVINTMLVLLMRYDLSDGLKILLGLKDKNLDQSVPLGSNVSYQK</sequence>
<keyword evidence="10" id="KW-1185">Reference proteome</keyword>
<evidence type="ECO:0000256" key="2">
    <source>
        <dbReference type="ARBA" id="ARBA00022692"/>
    </source>
</evidence>
<evidence type="ECO:0000259" key="8">
    <source>
        <dbReference type="PROSITE" id="PS50262"/>
    </source>
</evidence>
<reference evidence="9 10" key="1">
    <citation type="journal article" date="2015" name="Genome Biol. Evol.">
        <title>Phylogenomic analyses indicate that early fungi evolved digesting cell walls of algal ancestors of land plants.</title>
        <authorList>
            <person name="Chang Y."/>
            <person name="Wang S."/>
            <person name="Sekimoto S."/>
            <person name="Aerts A.L."/>
            <person name="Choi C."/>
            <person name="Clum A."/>
            <person name="LaButti K.M."/>
            <person name="Lindquist E.A."/>
            <person name="Yee Ngan C."/>
            <person name="Ohm R.A."/>
            <person name="Salamov A.A."/>
            <person name="Grigoriev I.V."/>
            <person name="Spatafora J.W."/>
            <person name="Berbee M.L."/>
        </authorList>
    </citation>
    <scope>NUCLEOTIDE SEQUENCE [LARGE SCALE GENOMIC DNA]</scope>
    <source>
        <strain evidence="9 10">NRRL 28638</strain>
    </source>
</reference>
<evidence type="ECO:0000256" key="6">
    <source>
        <dbReference type="ARBA" id="ARBA00023170"/>
    </source>
</evidence>
<dbReference type="Proteomes" id="UP000070444">
    <property type="component" value="Unassembled WGS sequence"/>
</dbReference>
<dbReference type="EMBL" id="KQ964437">
    <property type="protein sequence ID" value="KXN73440.1"/>
    <property type="molecule type" value="Genomic_DNA"/>
</dbReference>
<keyword evidence="5 7" id="KW-0472">Membrane</keyword>
<feature type="transmembrane region" description="Helical" evidence="7">
    <location>
        <begin position="259"/>
        <end position="283"/>
    </location>
</feature>
<dbReference type="SUPFAM" id="SSF81321">
    <property type="entry name" value="Family A G protein-coupled receptor-like"/>
    <property type="match status" value="1"/>
</dbReference>
<dbReference type="GO" id="GO:0004930">
    <property type="term" value="F:G protein-coupled receptor activity"/>
    <property type="evidence" value="ECO:0007669"/>
    <property type="project" value="UniProtKB-KW"/>
</dbReference>
<proteinExistence type="predicted"/>
<dbReference type="PROSITE" id="PS50262">
    <property type="entry name" value="G_PROTEIN_RECEP_F1_2"/>
    <property type="match status" value="1"/>
</dbReference>
<keyword evidence="3 7" id="KW-1133">Transmembrane helix</keyword>
<evidence type="ECO:0000313" key="9">
    <source>
        <dbReference type="EMBL" id="KXN73440.1"/>
    </source>
</evidence>
<evidence type="ECO:0000256" key="3">
    <source>
        <dbReference type="ARBA" id="ARBA00022989"/>
    </source>
</evidence>
<dbReference type="InterPro" id="IPR050125">
    <property type="entry name" value="GPCR_opsins"/>
</dbReference>
<dbReference type="AlphaFoldDB" id="A0A137PEM8"/>
<dbReference type="CDD" id="cd00637">
    <property type="entry name" value="7tm_classA_rhodopsin-like"/>
    <property type="match status" value="1"/>
</dbReference>
<feature type="transmembrane region" description="Helical" evidence="7">
    <location>
        <begin position="96"/>
        <end position="117"/>
    </location>
</feature>
<evidence type="ECO:0000256" key="4">
    <source>
        <dbReference type="ARBA" id="ARBA00023040"/>
    </source>
</evidence>
<organism evidence="9 10">
    <name type="scientific">Conidiobolus coronatus (strain ATCC 28846 / CBS 209.66 / NRRL 28638)</name>
    <name type="common">Delacroixia coronata</name>
    <dbReference type="NCBI Taxonomy" id="796925"/>
    <lineage>
        <taxon>Eukaryota</taxon>
        <taxon>Fungi</taxon>
        <taxon>Fungi incertae sedis</taxon>
        <taxon>Zoopagomycota</taxon>
        <taxon>Entomophthoromycotina</taxon>
        <taxon>Entomophthoromycetes</taxon>
        <taxon>Entomophthorales</taxon>
        <taxon>Ancylistaceae</taxon>
        <taxon>Conidiobolus</taxon>
    </lineage>
</organism>
<dbReference type="Gene3D" id="1.20.1070.10">
    <property type="entry name" value="Rhodopsin 7-helix transmembrane proteins"/>
    <property type="match status" value="1"/>
</dbReference>
<keyword evidence="4" id="KW-0807">Transducer</keyword>
<comment type="subcellular location">
    <subcellularLocation>
        <location evidence="1">Membrane</location>
        <topology evidence="1">Multi-pass membrane protein</topology>
    </subcellularLocation>
</comment>
<dbReference type="GO" id="GO:0016020">
    <property type="term" value="C:membrane"/>
    <property type="evidence" value="ECO:0007669"/>
    <property type="project" value="UniProtKB-SubCell"/>
</dbReference>
<keyword evidence="4" id="KW-0297">G-protein coupled receptor</keyword>
<keyword evidence="2 7" id="KW-0812">Transmembrane</keyword>
<feature type="transmembrane region" description="Helical" evidence="7">
    <location>
        <begin position="231"/>
        <end position="253"/>
    </location>
</feature>
<accession>A0A137PEM8</accession>
<feature type="transmembrane region" description="Helical" evidence="7">
    <location>
        <begin position="174"/>
        <end position="199"/>
    </location>
</feature>
<evidence type="ECO:0000256" key="7">
    <source>
        <dbReference type="SAM" id="Phobius"/>
    </source>
</evidence>
<feature type="transmembrane region" description="Helical" evidence="7">
    <location>
        <begin position="129"/>
        <end position="154"/>
    </location>
</feature>
<evidence type="ECO:0000256" key="1">
    <source>
        <dbReference type="ARBA" id="ARBA00004141"/>
    </source>
</evidence>
<keyword evidence="6" id="KW-0675">Receptor</keyword>